<dbReference type="AlphaFoldDB" id="A0AAE4JZ16"/>
<gene>
    <name evidence="2" type="ORF">RIF25_05975</name>
</gene>
<keyword evidence="3" id="KW-1185">Reference proteome</keyword>
<evidence type="ECO:0000313" key="2">
    <source>
        <dbReference type="EMBL" id="MDS3860352.1"/>
    </source>
</evidence>
<keyword evidence="1" id="KW-0472">Membrane</keyword>
<evidence type="ECO:0000256" key="1">
    <source>
        <dbReference type="SAM" id="Phobius"/>
    </source>
</evidence>
<proteinExistence type="predicted"/>
<keyword evidence="1" id="KW-1133">Transmembrane helix</keyword>
<sequence length="146" mass="16464">MRIIQQSATRLVLRQRLVGLRYLCAFCAGLGLFLFLGYESPVDGIGLIGLTTAGLGYQLTAQEDCTLNRETGLLTLRNSLGRKSYHLEQLKRVIVKKEVFLGTEFYQVYFYTQAGEQIALTRFPTTHVAQQQSLARSIHQFMASKV</sequence>
<protein>
    <submittedName>
        <fullName evidence="2">Uncharacterized protein</fullName>
    </submittedName>
</protein>
<dbReference type="RefSeq" id="WP_322877629.1">
    <property type="nucleotide sequence ID" value="NZ_JAVMIP010000003.1"/>
</dbReference>
<comment type="caution">
    <text evidence="2">The sequence shown here is derived from an EMBL/GenBank/DDBJ whole genome shotgun (WGS) entry which is preliminary data.</text>
</comment>
<name>A0AAE4JZ16_9CYAN</name>
<accession>A0AAE4JZ16</accession>
<dbReference type="EMBL" id="JAVMIP010000003">
    <property type="protein sequence ID" value="MDS3860352.1"/>
    <property type="molecule type" value="Genomic_DNA"/>
</dbReference>
<keyword evidence="1" id="KW-0812">Transmembrane</keyword>
<evidence type="ECO:0000313" key="3">
    <source>
        <dbReference type="Proteomes" id="UP001268256"/>
    </source>
</evidence>
<dbReference type="Proteomes" id="UP001268256">
    <property type="component" value="Unassembled WGS sequence"/>
</dbReference>
<feature type="transmembrane region" description="Helical" evidence="1">
    <location>
        <begin position="20"/>
        <end position="38"/>
    </location>
</feature>
<reference evidence="3" key="1">
    <citation type="submission" date="2023-07" db="EMBL/GenBank/DDBJ databases">
        <authorList>
            <person name="Luz R."/>
            <person name="Cordeiro R."/>
            <person name="Fonseca A."/>
            <person name="Goncalves V."/>
        </authorList>
    </citation>
    <scope>NUCLEOTIDE SEQUENCE [LARGE SCALE GENOMIC DNA]</scope>
    <source>
        <strain evidence="3">BACA0444</strain>
    </source>
</reference>
<organism evidence="2 3">
    <name type="scientific">Pseudocalidococcus azoricus BACA0444</name>
    <dbReference type="NCBI Taxonomy" id="2918990"/>
    <lineage>
        <taxon>Bacteria</taxon>
        <taxon>Bacillati</taxon>
        <taxon>Cyanobacteriota</taxon>
        <taxon>Cyanophyceae</taxon>
        <taxon>Acaryochloridales</taxon>
        <taxon>Thermosynechococcaceae</taxon>
        <taxon>Pseudocalidococcus</taxon>
        <taxon>Pseudocalidococcus azoricus</taxon>
    </lineage>
</organism>